<dbReference type="Gene3D" id="2.40.50.140">
    <property type="entry name" value="Nucleic acid-binding proteins"/>
    <property type="match status" value="1"/>
</dbReference>
<comment type="caution">
    <text evidence="2">The sequence shown here is derived from an EMBL/GenBank/DDBJ whole genome shotgun (WGS) entry which is preliminary data.</text>
</comment>
<dbReference type="InterPro" id="IPR012340">
    <property type="entry name" value="NA-bd_OB-fold"/>
</dbReference>
<dbReference type="CDD" id="cd04467">
    <property type="entry name" value="S1_aIF5A"/>
    <property type="match status" value="1"/>
</dbReference>
<proteinExistence type="predicted"/>
<dbReference type="EMBL" id="RCOR01000031">
    <property type="protein sequence ID" value="RSN68325.1"/>
    <property type="molecule type" value="Genomic_DNA"/>
</dbReference>
<accession>A0A3R9QRP5</accession>
<dbReference type="SMART" id="SM01376">
    <property type="entry name" value="eIF-5a"/>
    <property type="match status" value="1"/>
</dbReference>
<dbReference type="Pfam" id="PF01287">
    <property type="entry name" value="eIF-5a"/>
    <property type="match status" value="1"/>
</dbReference>
<feature type="domain" description="Translation initiation factor 5A C-terminal" evidence="1">
    <location>
        <begin position="180"/>
        <end position="240"/>
    </location>
</feature>
<dbReference type="GO" id="GO:0045905">
    <property type="term" value="P:positive regulation of translational termination"/>
    <property type="evidence" value="ECO:0007669"/>
    <property type="project" value="InterPro"/>
</dbReference>
<protein>
    <recommendedName>
        <fullName evidence="1">Translation initiation factor 5A C-terminal domain-containing protein</fullName>
    </recommendedName>
</protein>
<dbReference type="Proteomes" id="UP000278149">
    <property type="component" value="Unassembled WGS sequence"/>
</dbReference>
<dbReference type="GO" id="GO:0043022">
    <property type="term" value="F:ribosome binding"/>
    <property type="evidence" value="ECO:0007669"/>
    <property type="project" value="InterPro"/>
</dbReference>
<dbReference type="GO" id="GO:0045901">
    <property type="term" value="P:positive regulation of translational elongation"/>
    <property type="evidence" value="ECO:0007669"/>
    <property type="project" value="InterPro"/>
</dbReference>
<dbReference type="RefSeq" id="WP_125742037.1">
    <property type="nucleotide sequence ID" value="NZ_RCOR01000031.1"/>
</dbReference>
<evidence type="ECO:0000259" key="1">
    <source>
        <dbReference type="SMART" id="SM01376"/>
    </source>
</evidence>
<dbReference type="GO" id="GO:0003723">
    <property type="term" value="F:RNA binding"/>
    <property type="evidence" value="ECO:0007669"/>
    <property type="project" value="InterPro"/>
</dbReference>
<dbReference type="GO" id="GO:0003746">
    <property type="term" value="F:translation elongation factor activity"/>
    <property type="evidence" value="ECO:0007669"/>
    <property type="project" value="InterPro"/>
</dbReference>
<gene>
    <name evidence="2" type="ORF">D9Q81_06325</name>
</gene>
<dbReference type="SUPFAM" id="SSF50249">
    <property type="entry name" value="Nucleic acid-binding proteins"/>
    <property type="match status" value="1"/>
</dbReference>
<organism evidence="2 3">
    <name type="scientific">Candidatus Korarchaeum cryptofilum</name>
    <dbReference type="NCBI Taxonomy" id="498846"/>
    <lineage>
        <taxon>Archaea</taxon>
        <taxon>Thermoproteota</taxon>
        <taxon>Candidatus Korarchaeia</taxon>
        <taxon>Candidatus Korarchaeales</taxon>
        <taxon>Candidatus Korarchaeaceae</taxon>
        <taxon>Candidatus Korarchaeum</taxon>
    </lineage>
</organism>
<name>A0A3R9QRP5_9CREN</name>
<sequence>MNEFDLSRLGSLLLDNETQYLSILEDNLDLIIVVGAWEGSELIDRVGAYELQRELEKRGINAIVLTDTYLATIGDRYADRPLFLIGGPPANSLSAQYFGELKGTVFGFREFDGRLVGYAFGDTGRETLLAVKQFILNQLEAFSIKLLIERGIRRAKGFIKLLESPELIHQTVDRAVKMPAVDKRTGQIISVSGNTAEVMDLETYEVFKVPIPKEIAGKISLGAEVEYWVSMGKKRIVKVISGNTTVIDSETFSPSVYILEKYRRTGDYKKDAKIVMELMEYDKEILKEALEIGRKEGRDPRELFPIIAAYGLMNSNKGRLPEEYIRRLGVDPKAVWRYIIELSNADHEFAMEASSILEN</sequence>
<dbReference type="AlphaFoldDB" id="A0A3R9QRP5"/>
<reference evidence="2 3" key="1">
    <citation type="submission" date="2018-10" db="EMBL/GenBank/DDBJ databases">
        <title>Co-occurring genomic capacity for anaerobic methane metabolism and dissimilatory sulfite reduction discovered in the Korarchaeota.</title>
        <authorList>
            <person name="Mckay L.J."/>
            <person name="Dlakic M."/>
            <person name="Fields M.W."/>
            <person name="Delmont T.O."/>
            <person name="Eren A.M."/>
            <person name="Jay Z.J."/>
            <person name="Klingelsmith K.B."/>
            <person name="Rusch D.B."/>
            <person name="Inskeep W.P."/>
        </authorList>
    </citation>
    <scope>NUCLEOTIDE SEQUENCE [LARGE SCALE GENOMIC DNA]</scope>
    <source>
        <strain evidence="2 3">WS</strain>
    </source>
</reference>
<dbReference type="InterPro" id="IPR020189">
    <property type="entry name" value="IF5A_C"/>
</dbReference>
<evidence type="ECO:0000313" key="2">
    <source>
        <dbReference type="EMBL" id="RSN68325.1"/>
    </source>
</evidence>
<evidence type="ECO:0000313" key="3">
    <source>
        <dbReference type="Proteomes" id="UP000278149"/>
    </source>
</evidence>